<dbReference type="EMBL" id="BGPR01034661">
    <property type="protein sequence ID" value="GBO09135.1"/>
    <property type="molecule type" value="Genomic_DNA"/>
</dbReference>
<sequence>MRIPRNPKTISAEFRMALTMAKAPPVMANMAASDRLETVTIHELKSGRLALKLSSPSIKRDNTISVISMLFSRYFFHNTRFCLHLFAASDESRIPVCKTL</sequence>
<evidence type="ECO:0000313" key="3">
    <source>
        <dbReference type="Proteomes" id="UP000499080"/>
    </source>
</evidence>
<dbReference type="AlphaFoldDB" id="A0A4Y2U7Z2"/>
<protein>
    <submittedName>
        <fullName evidence="1">Uncharacterized protein</fullName>
    </submittedName>
</protein>
<evidence type="ECO:0000313" key="1">
    <source>
        <dbReference type="EMBL" id="GBO09135.1"/>
    </source>
</evidence>
<dbReference type="Proteomes" id="UP000499080">
    <property type="component" value="Unassembled WGS sequence"/>
</dbReference>
<keyword evidence="3" id="KW-1185">Reference proteome</keyword>
<name>A0A4Y2U7Z2_ARAVE</name>
<gene>
    <name evidence="1" type="ORF">AVEN_15805_1</name>
    <name evidence="2" type="ORF">AVEN_210004_1</name>
</gene>
<accession>A0A4Y2U7Z2</accession>
<comment type="caution">
    <text evidence="1">The sequence shown here is derived from an EMBL/GenBank/DDBJ whole genome shotgun (WGS) entry which is preliminary data.</text>
</comment>
<evidence type="ECO:0000313" key="2">
    <source>
        <dbReference type="EMBL" id="GBO09137.1"/>
    </source>
</evidence>
<organism evidence="1 3">
    <name type="scientific">Araneus ventricosus</name>
    <name type="common">Orbweaver spider</name>
    <name type="synonym">Epeira ventricosa</name>
    <dbReference type="NCBI Taxonomy" id="182803"/>
    <lineage>
        <taxon>Eukaryota</taxon>
        <taxon>Metazoa</taxon>
        <taxon>Ecdysozoa</taxon>
        <taxon>Arthropoda</taxon>
        <taxon>Chelicerata</taxon>
        <taxon>Arachnida</taxon>
        <taxon>Araneae</taxon>
        <taxon>Araneomorphae</taxon>
        <taxon>Entelegynae</taxon>
        <taxon>Araneoidea</taxon>
        <taxon>Araneidae</taxon>
        <taxon>Araneus</taxon>
    </lineage>
</organism>
<proteinExistence type="predicted"/>
<reference evidence="1 3" key="1">
    <citation type="journal article" date="2019" name="Sci. Rep.">
        <title>Orb-weaving spider Araneus ventricosus genome elucidates the spidroin gene catalogue.</title>
        <authorList>
            <person name="Kono N."/>
            <person name="Nakamura H."/>
            <person name="Ohtoshi R."/>
            <person name="Moran D.A.P."/>
            <person name="Shinohara A."/>
            <person name="Yoshida Y."/>
            <person name="Fujiwara M."/>
            <person name="Mori M."/>
            <person name="Tomita M."/>
            <person name="Arakawa K."/>
        </authorList>
    </citation>
    <scope>NUCLEOTIDE SEQUENCE [LARGE SCALE GENOMIC DNA]</scope>
</reference>
<dbReference type="EMBL" id="BGPR01034663">
    <property type="protein sequence ID" value="GBO09137.1"/>
    <property type="molecule type" value="Genomic_DNA"/>
</dbReference>